<dbReference type="Proteomes" id="UP000749471">
    <property type="component" value="Unassembled WGS sequence"/>
</dbReference>
<proteinExistence type="predicted"/>
<reference evidence="1 2" key="1">
    <citation type="submission" date="2021-06" db="EMBL/GenBank/DDBJ databases">
        <authorList>
            <person name="Sun Q."/>
            <person name="Li D."/>
        </authorList>
    </citation>
    <scope>NUCLEOTIDE SEQUENCE [LARGE SCALE GENOMIC DNA]</scope>
    <source>
        <strain evidence="1 2">MSJ-40</strain>
    </source>
</reference>
<dbReference type="RefSeq" id="WP_216519631.1">
    <property type="nucleotide sequence ID" value="NZ_JAHLPM010000008.1"/>
</dbReference>
<accession>A0ABS6E7F7</accession>
<sequence length="525" mass="60231">MKRILFFLVITSLIIIVAGCGSSDQKPFLAVESKENIEQELINYEVEKIVLSKGFQSIEPNVEVLKKTNKIKLLTSLGLVESSGVTINKIVKDGKQIDIYVNSLFEEDKLQLAVPQVVIELKDSQLGKIEDMKFNIINENYKPINIKFGKNQVLNKIYSHFKISTNSIPTVNLTRLKDKVLWNISFNTIFDKQSSKAPLVNLSVQIDANTGDIIKSEKNIVSNYIDEGNILDYVPGNSLLYKRTQEVEGKIMDSLWSYDTKSKEITNIYTSKDKISSAAFSPDLKFISIIETDGNLSDLYIIPSSDKRAYRVTSENPINPKTMMWKNGNTLFLINNNEDNSNIYSYNVDKNESQLVATLNMNIENLQIHDDNFLVVEGEENEVNKKISITKNWQDFKFKDSGFNPKFIDKNKIAYLKNKESEDKNLLYIYDVNTSKIYDILDYNVSNFLTISNKSLIFVEKNTCNNDYTLYSYEYNNKEVQSIAKINGDKIYYDSNNNLIYITLIPPFENEKAEIIYSLDLNKLK</sequence>
<evidence type="ECO:0000313" key="1">
    <source>
        <dbReference type="EMBL" id="MBU5438486.1"/>
    </source>
</evidence>
<dbReference type="EMBL" id="JAHLPM010000008">
    <property type="protein sequence ID" value="MBU5438486.1"/>
    <property type="molecule type" value="Genomic_DNA"/>
</dbReference>
<organism evidence="1 2">
    <name type="scientific">Tissierella simiarum</name>
    <dbReference type="NCBI Taxonomy" id="2841534"/>
    <lineage>
        <taxon>Bacteria</taxon>
        <taxon>Bacillati</taxon>
        <taxon>Bacillota</taxon>
        <taxon>Tissierellia</taxon>
        <taxon>Tissierellales</taxon>
        <taxon>Tissierellaceae</taxon>
        <taxon>Tissierella</taxon>
    </lineage>
</organism>
<evidence type="ECO:0008006" key="3">
    <source>
        <dbReference type="Google" id="ProtNLM"/>
    </source>
</evidence>
<protein>
    <recommendedName>
        <fullName evidence="3">Lipoprotein</fullName>
    </recommendedName>
</protein>
<dbReference type="PROSITE" id="PS51257">
    <property type="entry name" value="PROKAR_LIPOPROTEIN"/>
    <property type="match status" value="1"/>
</dbReference>
<gene>
    <name evidence="1" type="ORF">KQI42_10725</name>
</gene>
<comment type="caution">
    <text evidence="1">The sequence shown here is derived from an EMBL/GenBank/DDBJ whole genome shotgun (WGS) entry which is preliminary data.</text>
</comment>
<name>A0ABS6E7F7_9FIRM</name>
<keyword evidence="2" id="KW-1185">Reference proteome</keyword>
<evidence type="ECO:0000313" key="2">
    <source>
        <dbReference type="Proteomes" id="UP000749471"/>
    </source>
</evidence>